<evidence type="ECO:0000313" key="16">
    <source>
        <dbReference type="Proteomes" id="UP000179057"/>
    </source>
</evidence>
<evidence type="ECO:0000256" key="5">
    <source>
        <dbReference type="ARBA" id="ARBA00007383"/>
    </source>
</evidence>
<comment type="catalytic activity">
    <reaction evidence="1 12 13">
        <text>Endonucleolytic cleavage to 5'-phosphomonoester.</text>
        <dbReference type="EC" id="3.1.26.4"/>
    </reaction>
</comment>
<keyword evidence="9 12" id="KW-0255">Endonuclease</keyword>
<keyword evidence="10 12" id="KW-0378">Hydrolase</keyword>
<dbReference type="GO" id="GO:0006298">
    <property type="term" value="P:mismatch repair"/>
    <property type="evidence" value="ECO:0007669"/>
    <property type="project" value="TreeGrafter"/>
</dbReference>
<dbReference type="GO" id="GO:0046872">
    <property type="term" value="F:metal ion binding"/>
    <property type="evidence" value="ECO:0007669"/>
    <property type="project" value="UniProtKB-KW"/>
</dbReference>
<dbReference type="CDD" id="cd07182">
    <property type="entry name" value="RNase_HII_bacteria_HII_like"/>
    <property type="match status" value="1"/>
</dbReference>
<evidence type="ECO:0000256" key="3">
    <source>
        <dbReference type="ARBA" id="ARBA00004065"/>
    </source>
</evidence>
<dbReference type="Proteomes" id="UP000179057">
    <property type="component" value="Unassembled WGS sequence"/>
</dbReference>
<gene>
    <name evidence="15" type="ORF">A2610_02015</name>
</gene>
<comment type="function">
    <text evidence="3 13">Endonuclease that specifically degrades the RNA of RNA-DNA hybrids.</text>
</comment>
<protein>
    <recommendedName>
        <fullName evidence="13">Ribonuclease</fullName>
        <ecNumber evidence="13">3.1.26.4</ecNumber>
    </recommendedName>
</protein>
<keyword evidence="11" id="KW-0464">Manganese</keyword>
<feature type="binding site" evidence="12">
    <location>
        <position position="136"/>
    </location>
    <ligand>
        <name>a divalent metal cation</name>
        <dbReference type="ChEBI" id="CHEBI:60240"/>
    </ligand>
</feature>
<organism evidence="15 16">
    <name type="scientific">Candidatus Wolfebacteria bacterium RIFOXYD1_FULL_48_65</name>
    <dbReference type="NCBI Taxonomy" id="1802561"/>
    <lineage>
        <taxon>Bacteria</taxon>
        <taxon>Candidatus Wolfeibacteriota</taxon>
    </lineage>
</organism>
<name>A0A1F8E5R6_9BACT</name>
<dbReference type="Gene3D" id="3.30.420.10">
    <property type="entry name" value="Ribonuclease H-like superfamily/Ribonuclease H"/>
    <property type="match status" value="1"/>
</dbReference>
<evidence type="ECO:0000256" key="1">
    <source>
        <dbReference type="ARBA" id="ARBA00000077"/>
    </source>
</evidence>
<evidence type="ECO:0000256" key="4">
    <source>
        <dbReference type="ARBA" id="ARBA00004496"/>
    </source>
</evidence>
<comment type="subcellular location">
    <subcellularLocation>
        <location evidence="4">Cytoplasm</location>
    </subcellularLocation>
</comment>
<dbReference type="EC" id="3.1.26.4" evidence="13"/>
<dbReference type="EMBL" id="MGIV01000004">
    <property type="protein sequence ID" value="OGM95538.1"/>
    <property type="molecule type" value="Genomic_DNA"/>
</dbReference>
<dbReference type="InterPro" id="IPR024567">
    <property type="entry name" value="RNase_HII/HIII_dom"/>
</dbReference>
<evidence type="ECO:0000256" key="7">
    <source>
        <dbReference type="ARBA" id="ARBA00022722"/>
    </source>
</evidence>
<dbReference type="InterPro" id="IPR036397">
    <property type="entry name" value="RNaseH_sf"/>
</dbReference>
<dbReference type="Pfam" id="PF01351">
    <property type="entry name" value="RNase_HII"/>
    <property type="match status" value="2"/>
</dbReference>
<sequence length="254" mass="27791">MSSRNPISYIIGIDEVGRGPLAGPVVVCAVAVPRGLRPASIAKHIPLRPRPSADGSGSCTKPLTRGLVLRDSKKLSASQRNTWATAIKADPRIHHAVAAVTPRVIDRINVTQAANRAATRALEKLLTALPASARIDVFLDGGLFVKHNLKFEILNLKNNTKRNYSARFYNPVSGAYTDLNISTIIKGDETIPAISFASIIAKEHRDALMRRAHKKYPVYGFDRHAGYGTKKHIAAIRKNGRTPLHRNSFLKKIA</sequence>
<comment type="similarity">
    <text evidence="5 13">Belongs to the RNase HII family.</text>
</comment>
<keyword evidence="7 12" id="KW-0540">Nuclease</keyword>
<keyword evidence="6" id="KW-0963">Cytoplasm</keyword>
<evidence type="ECO:0000256" key="11">
    <source>
        <dbReference type="ARBA" id="ARBA00023211"/>
    </source>
</evidence>
<dbReference type="InterPro" id="IPR012337">
    <property type="entry name" value="RNaseH-like_sf"/>
</dbReference>
<dbReference type="GO" id="GO:0005737">
    <property type="term" value="C:cytoplasm"/>
    <property type="evidence" value="ECO:0007669"/>
    <property type="project" value="UniProtKB-SubCell"/>
</dbReference>
<dbReference type="InterPro" id="IPR001352">
    <property type="entry name" value="RNase_HII/HIII"/>
</dbReference>
<proteinExistence type="inferred from homology"/>
<dbReference type="PANTHER" id="PTHR10954:SF18">
    <property type="entry name" value="RIBONUCLEASE HII"/>
    <property type="match status" value="1"/>
</dbReference>
<reference evidence="15 16" key="1">
    <citation type="journal article" date="2016" name="Nat. Commun.">
        <title>Thousands of microbial genomes shed light on interconnected biogeochemical processes in an aquifer system.</title>
        <authorList>
            <person name="Anantharaman K."/>
            <person name="Brown C.T."/>
            <person name="Hug L.A."/>
            <person name="Sharon I."/>
            <person name="Castelle C.J."/>
            <person name="Probst A.J."/>
            <person name="Thomas B.C."/>
            <person name="Singh A."/>
            <person name="Wilkins M.J."/>
            <person name="Karaoz U."/>
            <person name="Brodie E.L."/>
            <person name="Williams K.H."/>
            <person name="Hubbard S.S."/>
            <person name="Banfield J.F."/>
        </authorList>
    </citation>
    <scope>NUCLEOTIDE SEQUENCE [LARGE SCALE GENOMIC DNA]</scope>
</reference>
<dbReference type="PANTHER" id="PTHR10954">
    <property type="entry name" value="RIBONUCLEASE H2 SUBUNIT A"/>
    <property type="match status" value="1"/>
</dbReference>
<dbReference type="SUPFAM" id="SSF53098">
    <property type="entry name" value="Ribonuclease H-like"/>
    <property type="match status" value="1"/>
</dbReference>
<evidence type="ECO:0000256" key="6">
    <source>
        <dbReference type="ARBA" id="ARBA00022490"/>
    </source>
</evidence>
<dbReference type="GO" id="GO:0003723">
    <property type="term" value="F:RNA binding"/>
    <property type="evidence" value="ECO:0007669"/>
    <property type="project" value="UniProtKB-UniRule"/>
</dbReference>
<dbReference type="GO" id="GO:0032299">
    <property type="term" value="C:ribonuclease H2 complex"/>
    <property type="evidence" value="ECO:0007669"/>
    <property type="project" value="TreeGrafter"/>
</dbReference>
<evidence type="ECO:0000256" key="9">
    <source>
        <dbReference type="ARBA" id="ARBA00022759"/>
    </source>
</evidence>
<dbReference type="PROSITE" id="PS51975">
    <property type="entry name" value="RNASE_H_2"/>
    <property type="match status" value="1"/>
</dbReference>
<evidence type="ECO:0000256" key="12">
    <source>
        <dbReference type="PROSITE-ProRule" id="PRU01319"/>
    </source>
</evidence>
<comment type="caution">
    <text evidence="15">The sequence shown here is derived from an EMBL/GenBank/DDBJ whole genome shotgun (WGS) entry which is preliminary data.</text>
</comment>
<keyword evidence="8 12" id="KW-0479">Metal-binding</keyword>
<dbReference type="GO" id="GO:0043137">
    <property type="term" value="P:DNA replication, removal of RNA primer"/>
    <property type="evidence" value="ECO:0007669"/>
    <property type="project" value="TreeGrafter"/>
</dbReference>
<dbReference type="NCBIfam" id="NF000595">
    <property type="entry name" value="PRK00015.1-3"/>
    <property type="match status" value="1"/>
</dbReference>
<feature type="binding site" evidence="12">
    <location>
        <position position="14"/>
    </location>
    <ligand>
        <name>a divalent metal cation</name>
        <dbReference type="ChEBI" id="CHEBI:60240"/>
    </ligand>
</feature>
<dbReference type="InterPro" id="IPR022898">
    <property type="entry name" value="RNase_HII"/>
</dbReference>
<comment type="cofactor">
    <cofactor evidence="2">
        <name>Mg(2+)</name>
        <dbReference type="ChEBI" id="CHEBI:18420"/>
    </cofactor>
</comment>
<evidence type="ECO:0000256" key="13">
    <source>
        <dbReference type="RuleBase" id="RU003515"/>
    </source>
</evidence>
<evidence type="ECO:0000256" key="2">
    <source>
        <dbReference type="ARBA" id="ARBA00001946"/>
    </source>
</evidence>
<accession>A0A1F8E5R6</accession>
<evidence type="ECO:0000259" key="14">
    <source>
        <dbReference type="PROSITE" id="PS51975"/>
    </source>
</evidence>
<dbReference type="AlphaFoldDB" id="A0A1F8E5R6"/>
<evidence type="ECO:0000256" key="10">
    <source>
        <dbReference type="ARBA" id="ARBA00022801"/>
    </source>
</evidence>
<feature type="domain" description="RNase H type-2" evidence="14">
    <location>
        <begin position="8"/>
        <end position="254"/>
    </location>
</feature>
<evidence type="ECO:0000256" key="8">
    <source>
        <dbReference type="ARBA" id="ARBA00022723"/>
    </source>
</evidence>
<dbReference type="GO" id="GO:0004523">
    <property type="term" value="F:RNA-DNA hybrid ribonuclease activity"/>
    <property type="evidence" value="ECO:0007669"/>
    <property type="project" value="UniProtKB-UniRule"/>
</dbReference>
<evidence type="ECO:0000313" key="15">
    <source>
        <dbReference type="EMBL" id="OGM95538.1"/>
    </source>
</evidence>
<comment type="cofactor">
    <cofactor evidence="12">
        <name>Mn(2+)</name>
        <dbReference type="ChEBI" id="CHEBI:29035"/>
    </cofactor>
    <cofactor evidence="12">
        <name>Mg(2+)</name>
        <dbReference type="ChEBI" id="CHEBI:18420"/>
    </cofactor>
    <text evidence="12">Manganese or magnesium. Binds 1 divalent metal ion per monomer in the absence of substrate. May bind a second metal ion after substrate binding.</text>
</comment>
<feature type="binding site" evidence="12">
    <location>
        <position position="15"/>
    </location>
    <ligand>
        <name>a divalent metal cation</name>
        <dbReference type="ChEBI" id="CHEBI:60240"/>
    </ligand>
</feature>